<dbReference type="EMBL" id="RBKU01000001">
    <property type="protein sequence ID" value="RKR82647.1"/>
    <property type="molecule type" value="Genomic_DNA"/>
</dbReference>
<evidence type="ECO:0000313" key="4">
    <source>
        <dbReference type="Proteomes" id="UP000268007"/>
    </source>
</evidence>
<feature type="transmembrane region" description="Helical" evidence="2">
    <location>
        <begin position="7"/>
        <end position="28"/>
    </location>
</feature>
<feature type="transmembrane region" description="Helical" evidence="2">
    <location>
        <begin position="40"/>
        <end position="58"/>
    </location>
</feature>
<reference evidence="3 4" key="1">
    <citation type="submission" date="2018-10" db="EMBL/GenBank/DDBJ databases">
        <title>Genomic Encyclopedia of Archaeal and Bacterial Type Strains, Phase II (KMG-II): from individual species to whole genera.</title>
        <authorList>
            <person name="Goeker M."/>
        </authorList>
    </citation>
    <scope>NUCLEOTIDE SEQUENCE [LARGE SCALE GENOMIC DNA]</scope>
    <source>
        <strain evidence="3 4">DSM 18602</strain>
    </source>
</reference>
<keyword evidence="2" id="KW-1133">Transmembrane helix</keyword>
<protein>
    <submittedName>
        <fullName evidence="3">Uncharacterized protein</fullName>
    </submittedName>
</protein>
<keyword evidence="4" id="KW-1185">Reference proteome</keyword>
<gene>
    <name evidence="3" type="ORF">BDD43_2832</name>
</gene>
<feature type="compositionally biased region" description="Low complexity" evidence="1">
    <location>
        <begin position="152"/>
        <end position="175"/>
    </location>
</feature>
<keyword evidence="2" id="KW-0812">Transmembrane</keyword>
<dbReference type="AlphaFoldDB" id="A0A495J124"/>
<keyword evidence="2" id="KW-0472">Membrane</keyword>
<evidence type="ECO:0000256" key="2">
    <source>
        <dbReference type="SAM" id="Phobius"/>
    </source>
</evidence>
<dbReference type="RefSeq" id="WP_121198231.1">
    <property type="nucleotide sequence ID" value="NZ_RBKU01000001.1"/>
</dbReference>
<feature type="transmembrane region" description="Helical" evidence="2">
    <location>
        <begin position="70"/>
        <end position="88"/>
    </location>
</feature>
<feature type="compositionally biased region" description="Polar residues" evidence="1">
    <location>
        <begin position="141"/>
        <end position="151"/>
    </location>
</feature>
<comment type="caution">
    <text evidence="3">The sequence shown here is derived from an EMBL/GenBank/DDBJ whole genome shotgun (WGS) entry which is preliminary data.</text>
</comment>
<name>A0A495J124_9SPHI</name>
<proteinExistence type="predicted"/>
<evidence type="ECO:0000313" key="3">
    <source>
        <dbReference type="EMBL" id="RKR82647.1"/>
    </source>
</evidence>
<organism evidence="3 4">
    <name type="scientific">Mucilaginibacter gracilis</name>
    <dbReference type="NCBI Taxonomy" id="423350"/>
    <lineage>
        <taxon>Bacteria</taxon>
        <taxon>Pseudomonadati</taxon>
        <taxon>Bacteroidota</taxon>
        <taxon>Sphingobacteriia</taxon>
        <taxon>Sphingobacteriales</taxon>
        <taxon>Sphingobacteriaceae</taxon>
        <taxon>Mucilaginibacter</taxon>
    </lineage>
</organism>
<sequence length="293" mass="32859">MTKLKSYLSVFVNISAIVIICFNIKVFSFEAIIQNPSTTILFYTLLITVLIYLIPYIFNKLTIKSEKYMVSGMVIIISLFICFILHSFTSIKNTKVAATKTNIRLKDTLQIINLPSKKRFNHQTLKKKNVNISIKKKHNSVDSTKTQSVSTTNQKGNNEVNQNNGTNNGNIGGKNNFNGGTGNTYGNVTVGDSYFYTVTTDRKLSEKSLNVLYNLLQKISKTNNTEPNAVNILTEQYCNAPLIPAQISEYLREKGYQLGGGIRMANYNQPITKGIKLEPMQKDAINIVIGEFQ</sequence>
<accession>A0A495J124</accession>
<feature type="region of interest" description="Disordered" evidence="1">
    <location>
        <begin position="136"/>
        <end position="175"/>
    </location>
</feature>
<evidence type="ECO:0000256" key="1">
    <source>
        <dbReference type="SAM" id="MobiDB-lite"/>
    </source>
</evidence>
<dbReference type="Proteomes" id="UP000268007">
    <property type="component" value="Unassembled WGS sequence"/>
</dbReference>